<reference evidence="1 2" key="1">
    <citation type="submission" date="2013-06" db="EMBL/GenBank/DDBJ databases">
        <authorList>
            <person name="Weinstock G."/>
            <person name="Sodergren E."/>
            <person name="Lobos E.A."/>
            <person name="Fulton L."/>
            <person name="Fulton R."/>
            <person name="Courtney L."/>
            <person name="Fronick C."/>
            <person name="O'Laughlin M."/>
            <person name="Godfrey J."/>
            <person name="Wilson R.M."/>
            <person name="Miner T."/>
            <person name="Farmer C."/>
            <person name="Delehaunty K."/>
            <person name="Cordes M."/>
            <person name="Minx P."/>
            <person name="Tomlinson C."/>
            <person name="Chen J."/>
            <person name="Wollam A."/>
            <person name="Pepin K.H."/>
            <person name="Bhonagiri V."/>
            <person name="Zhang X."/>
            <person name="Warren W."/>
            <person name="Mitreva M."/>
            <person name="Mardis E.R."/>
            <person name="Wilson R.K."/>
        </authorList>
    </citation>
    <scope>NUCLEOTIDE SEQUENCE [LARGE SCALE GENOMIC DNA]</scope>
    <source>
        <strain evidence="1 2">ATCC 29426</strain>
    </source>
</reference>
<protein>
    <submittedName>
        <fullName evidence="1">Uncharacterized protein</fullName>
    </submittedName>
</protein>
<evidence type="ECO:0000313" key="1">
    <source>
        <dbReference type="EMBL" id="ERJ75464.1"/>
    </source>
</evidence>
<dbReference type="EMBL" id="AWUY01000170">
    <property type="protein sequence ID" value="ERJ75464.1"/>
    <property type="molecule type" value="Genomic_DNA"/>
</dbReference>
<accession>A0ABN0NQT9</accession>
<keyword evidence="2" id="KW-1185">Reference proteome</keyword>
<proteinExistence type="predicted"/>
<name>A0ABN0NQT9_9BACT</name>
<dbReference type="Proteomes" id="UP000016660">
    <property type="component" value="Unassembled WGS sequence"/>
</dbReference>
<comment type="caution">
    <text evidence="1">The sequence shown here is derived from an EMBL/GenBank/DDBJ whole genome shotgun (WGS) entry which is preliminary data.</text>
</comment>
<evidence type="ECO:0000313" key="2">
    <source>
        <dbReference type="Proteomes" id="UP000016660"/>
    </source>
</evidence>
<sequence>MFFSSISIQISSWSANVLKFWQTEMKKKEKVWRCHKKVKTTP</sequence>
<gene>
    <name evidence="1" type="ORF">HMPREF0653_01830</name>
</gene>
<organism evidence="1 2">
    <name type="scientific">Prevotella disiens JCM 6334 = ATCC 29426</name>
    <dbReference type="NCBI Taxonomy" id="1235811"/>
    <lineage>
        <taxon>Bacteria</taxon>
        <taxon>Pseudomonadati</taxon>
        <taxon>Bacteroidota</taxon>
        <taxon>Bacteroidia</taxon>
        <taxon>Bacteroidales</taxon>
        <taxon>Prevotellaceae</taxon>
        <taxon>Prevotella</taxon>
    </lineage>
</organism>